<name>S3IV02_9ENTR</name>
<evidence type="ECO:0000313" key="1">
    <source>
        <dbReference type="EMBL" id="EPF17558.1"/>
    </source>
</evidence>
<dbReference type="AlphaFoldDB" id="S3IV02"/>
<dbReference type="EMBL" id="ATDT01000011">
    <property type="protein sequence ID" value="EPF17558.1"/>
    <property type="molecule type" value="Genomic_DNA"/>
</dbReference>
<evidence type="ECO:0000313" key="2">
    <source>
        <dbReference type="Proteomes" id="UP000014585"/>
    </source>
</evidence>
<reference evidence="1 2" key="1">
    <citation type="submission" date="2013-04" db="EMBL/GenBank/DDBJ databases">
        <authorList>
            <person name="Weinstock G."/>
            <person name="Sodergren E."/>
            <person name="Lobos E.A."/>
            <person name="Fulton L."/>
            <person name="Fulton R."/>
            <person name="Courtney L."/>
            <person name="Fronick C."/>
            <person name="O'Laughlin M."/>
            <person name="Godfrey J."/>
            <person name="Wilson R.M."/>
            <person name="Miner T."/>
            <person name="Farmer C."/>
            <person name="Delehaunty K."/>
            <person name="Cordes M."/>
            <person name="Minx P."/>
            <person name="Tomlinson C."/>
            <person name="Chen J."/>
            <person name="Wollam A."/>
            <person name="Pepin K.H."/>
            <person name="Palsikar V.B."/>
            <person name="Zhang X."/>
            <person name="Suruliraj S."/>
            <person name="Perna N.T."/>
            <person name="Plunkett G."/>
            <person name="Warren W."/>
            <person name="Mitreva M."/>
            <person name="Mardis E.R."/>
            <person name="Wilson R.K."/>
        </authorList>
    </citation>
    <scope>NUCLEOTIDE SEQUENCE [LARGE SCALE GENOMIC DNA]</scope>
    <source>
        <strain evidence="1 2">DSM 4568</strain>
    </source>
</reference>
<accession>S3IV02</accession>
<organism evidence="1 2">
    <name type="scientific">Cedecea davisae DSM 4568</name>
    <dbReference type="NCBI Taxonomy" id="566551"/>
    <lineage>
        <taxon>Bacteria</taxon>
        <taxon>Pseudomonadati</taxon>
        <taxon>Pseudomonadota</taxon>
        <taxon>Gammaproteobacteria</taxon>
        <taxon>Enterobacterales</taxon>
        <taxon>Enterobacteriaceae</taxon>
        <taxon>Cedecea</taxon>
    </lineage>
</organism>
<comment type="caution">
    <text evidence="1">The sequence shown here is derived from an EMBL/GenBank/DDBJ whole genome shotgun (WGS) entry which is preliminary data.</text>
</comment>
<dbReference type="Proteomes" id="UP000014585">
    <property type="component" value="Unassembled WGS sequence"/>
</dbReference>
<dbReference type="STRING" id="566551.HMPREF0201_01915"/>
<sequence length="42" mass="4590">MSIVNAARHSRWVRGCCGSARCVCSPGMTEIDDFDDNALTPF</sequence>
<dbReference type="HOGENOM" id="CLU_3249029_0_0_6"/>
<protein>
    <submittedName>
        <fullName evidence="1">Uncharacterized protein</fullName>
    </submittedName>
</protein>
<gene>
    <name evidence="1" type="ORF">HMPREF0201_01915</name>
</gene>
<proteinExistence type="predicted"/>